<evidence type="ECO:0000313" key="3">
    <source>
        <dbReference type="Proteomes" id="UP000094893"/>
    </source>
</evidence>
<evidence type="ECO:0000313" key="2">
    <source>
        <dbReference type="EMBL" id="OCX73905.1"/>
    </source>
</evidence>
<evidence type="ECO:0000313" key="4">
    <source>
        <dbReference type="Proteomes" id="UP000095008"/>
    </source>
</evidence>
<protein>
    <submittedName>
        <fullName evidence="2">Uncharacterized protein</fullName>
    </submittedName>
</protein>
<dbReference type="OrthoDB" id="6638516at2"/>
<comment type="caution">
    <text evidence="2">The sequence shown here is derived from an EMBL/GenBank/DDBJ whole genome shotgun (WGS) entry which is preliminary data.</text>
</comment>
<dbReference type="EMBL" id="LWRY01000101">
    <property type="protein sequence ID" value="OCX72764.1"/>
    <property type="molecule type" value="Genomic_DNA"/>
</dbReference>
<proteinExistence type="predicted"/>
<dbReference type="RefSeq" id="WP_024894733.1">
    <property type="nucleotide sequence ID" value="NZ_JAAOMO010000215.1"/>
</dbReference>
<gene>
    <name evidence="1" type="ORF">A6M23_09105</name>
    <name evidence="2" type="ORF">A6P07_07180</name>
</gene>
<dbReference type="STRING" id="930.GCA_002079865_02797"/>
<reference evidence="2 3" key="1">
    <citation type="journal article" date="2016" name="Int. J. Mol. Sci.">
        <title>Comparative genomics of the extreme acidophile Acidithiobacillus thiooxidans reveals intraspecific divergence and niche adaptation.</title>
        <authorList>
            <person name="Zhang X."/>
            <person name="Feng X."/>
            <person name="Tao J."/>
            <person name="Ma L."/>
            <person name="Xiao Y."/>
            <person name="Liang Y."/>
            <person name="Liu X."/>
            <person name="Yin H."/>
        </authorList>
    </citation>
    <scope>NUCLEOTIDE SEQUENCE [LARGE SCALE GENOMIC DNA]</scope>
    <source>
        <strain evidence="2 3">A02</strain>
        <strain evidence="1">DXS-W</strain>
    </source>
</reference>
<sequence>MENIQTLQNILKDGVRDCLEDNQKIIRLLARNWTPDQCVWLEYWLESQRIFLTRLREASRPCHFWQRRKQWAVIQDILDHCEGGIVKRPDEHREFFEFLAERSPGFLIGHPEVSETLQRQDRFLSDLLKAYPTKTYAPSRLRPGNYGYWLFLAEKKESKHAVY</sequence>
<evidence type="ECO:0000313" key="1">
    <source>
        <dbReference type="EMBL" id="OCX72764.1"/>
    </source>
</evidence>
<dbReference type="Proteomes" id="UP000094893">
    <property type="component" value="Unassembled WGS sequence"/>
</dbReference>
<dbReference type="EMBL" id="LWSA01000090">
    <property type="protein sequence ID" value="OCX73905.1"/>
    <property type="molecule type" value="Genomic_DNA"/>
</dbReference>
<organism evidence="2 3">
    <name type="scientific">Acidithiobacillus thiooxidans</name>
    <name type="common">Thiobacillus thiooxidans</name>
    <dbReference type="NCBI Taxonomy" id="930"/>
    <lineage>
        <taxon>Bacteria</taxon>
        <taxon>Pseudomonadati</taxon>
        <taxon>Pseudomonadota</taxon>
        <taxon>Acidithiobacillia</taxon>
        <taxon>Acidithiobacillales</taxon>
        <taxon>Acidithiobacillaceae</taxon>
        <taxon>Acidithiobacillus</taxon>
    </lineage>
</organism>
<keyword evidence="4" id="KW-1185">Reference proteome</keyword>
<name>A0A1C2ID36_ACITH</name>
<accession>A0A1C2ID36</accession>
<dbReference type="AlphaFoldDB" id="A0A1C2ID36"/>
<dbReference type="Proteomes" id="UP000095008">
    <property type="component" value="Unassembled WGS sequence"/>
</dbReference>